<proteinExistence type="predicted"/>
<evidence type="ECO:0000313" key="3">
    <source>
        <dbReference type="Proteomes" id="UP000019373"/>
    </source>
</evidence>
<gene>
    <name evidence="2" type="ORF">EPUS_02571</name>
</gene>
<keyword evidence="1" id="KW-0472">Membrane</keyword>
<dbReference type="OrthoDB" id="10297681at2759"/>
<protein>
    <submittedName>
        <fullName evidence="2">Uncharacterized protein</fullName>
    </submittedName>
</protein>
<dbReference type="HOGENOM" id="CLU_1896193_0_0_1"/>
<sequence length="134" mass="15561">MPNLDEDPEPKLSRRCWGWPLWLSERNVTIVLYNVPIFFVGIWLWSFPTDIRCSHLRLQVLVNSIITVTLCVWWPAGIDVYYGIPRPEPTTYERRRDFAVFLFALVVAAGMGWGMQPKCGYEQHAELGNGIFLM</sequence>
<feature type="transmembrane region" description="Helical" evidence="1">
    <location>
        <begin position="30"/>
        <end position="48"/>
    </location>
</feature>
<dbReference type="EMBL" id="KE721301">
    <property type="protein sequence ID" value="ERF70705.1"/>
    <property type="molecule type" value="Genomic_DNA"/>
</dbReference>
<feature type="transmembrane region" description="Helical" evidence="1">
    <location>
        <begin position="98"/>
        <end position="115"/>
    </location>
</feature>
<evidence type="ECO:0000256" key="1">
    <source>
        <dbReference type="SAM" id="Phobius"/>
    </source>
</evidence>
<evidence type="ECO:0000313" key="2">
    <source>
        <dbReference type="EMBL" id="ERF70705.1"/>
    </source>
</evidence>
<reference evidence="3" key="1">
    <citation type="journal article" date="2014" name="BMC Genomics">
        <title>Genome characteristics reveal the impact of lichenization on lichen-forming fungus Endocarpon pusillum Hedwig (Verrucariales, Ascomycota).</title>
        <authorList>
            <person name="Wang Y.-Y."/>
            <person name="Liu B."/>
            <person name="Zhang X.-Y."/>
            <person name="Zhou Q.-M."/>
            <person name="Zhang T."/>
            <person name="Li H."/>
            <person name="Yu Y.-F."/>
            <person name="Zhang X.-L."/>
            <person name="Hao X.-Y."/>
            <person name="Wang M."/>
            <person name="Wang L."/>
            <person name="Wei J.-C."/>
        </authorList>
    </citation>
    <scope>NUCLEOTIDE SEQUENCE [LARGE SCALE GENOMIC DNA]</scope>
    <source>
        <strain evidence="3">Z07020 / HMAS-L-300199</strain>
    </source>
</reference>
<dbReference type="GeneID" id="19237624"/>
<keyword evidence="1" id="KW-1133">Transmembrane helix</keyword>
<feature type="transmembrane region" description="Helical" evidence="1">
    <location>
        <begin position="60"/>
        <end position="78"/>
    </location>
</feature>
<keyword evidence="3" id="KW-1185">Reference proteome</keyword>
<dbReference type="Proteomes" id="UP000019373">
    <property type="component" value="Unassembled WGS sequence"/>
</dbReference>
<keyword evidence="1" id="KW-0812">Transmembrane</keyword>
<dbReference type="AlphaFoldDB" id="U1HKF3"/>
<dbReference type="RefSeq" id="XP_007803763.1">
    <property type="nucleotide sequence ID" value="XM_007805572.1"/>
</dbReference>
<accession>U1HKF3</accession>
<name>U1HKF3_ENDPU</name>
<organism evidence="2 3">
    <name type="scientific">Endocarpon pusillum (strain Z07020 / HMAS-L-300199)</name>
    <name type="common">Lichen-forming fungus</name>
    <dbReference type="NCBI Taxonomy" id="1263415"/>
    <lineage>
        <taxon>Eukaryota</taxon>
        <taxon>Fungi</taxon>
        <taxon>Dikarya</taxon>
        <taxon>Ascomycota</taxon>
        <taxon>Pezizomycotina</taxon>
        <taxon>Eurotiomycetes</taxon>
        <taxon>Chaetothyriomycetidae</taxon>
        <taxon>Verrucariales</taxon>
        <taxon>Verrucariaceae</taxon>
        <taxon>Endocarpon</taxon>
    </lineage>
</organism>